<protein>
    <recommendedName>
        <fullName evidence="3">Class II aldolase/adducin N-terminal domain-containing protein</fullName>
    </recommendedName>
</protein>
<evidence type="ECO:0000256" key="1">
    <source>
        <dbReference type="ARBA" id="ARBA00022723"/>
    </source>
</evidence>
<keyword evidence="2" id="KW-0456">Lyase</keyword>
<evidence type="ECO:0000259" key="3">
    <source>
        <dbReference type="SMART" id="SM01007"/>
    </source>
</evidence>
<dbReference type="EMBL" id="CADCWP010000350">
    <property type="protein sequence ID" value="CAA9587782.1"/>
    <property type="molecule type" value="Genomic_DNA"/>
</dbReference>
<proteinExistence type="predicted"/>
<dbReference type="AlphaFoldDB" id="A0A6J4VV73"/>
<accession>A0A6J4VV73</accession>
<name>A0A6J4VV73_9DEIN</name>
<dbReference type="PANTHER" id="PTHR22789">
    <property type="entry name" value="FUCULOSE PHOSPHATE ALDOLASE"/>
    <property type="match status" value="1"/>
</dbReference>
<dbReference type="InterPro" id="IPR001303">
    <property type="entry name" value="Aldolase_II/adducin_N"/>
</dbReference>
<dbReference type="Pfam" id="PF00596">
    <property type="entry name" value="Aldolase_II"/>
    <property type="match status" value="1"/>
</dbReference>
<dbReference type="InterPro" id="IPR036409">
    <property type="entry name" value="Aldolase_II/adducin_N_sf"/>
</dbReference>
<dbReference type="SMART" id="SM01007">
    <property type="entry name" value="Aldolase_II"/>
    <property type="match status" value="1"/>
</dbReference>
<dbReference type="GO" id="GO:0016832">
    <property type="term" value="F:aldehyde-lyase activity"/>
    <property type="evidence" value="ECO:0007669"/>
    <property type="project" value="TreeGrafter"/>
</dbReference>
<dbReference type="GO" id="GO:0005829">
    <property type="term" value="C:cytosol"/>
    <property type="evidence" value="ECO:0007669"/>
    <property type="project" value="TreeGrafter"/>
</dbReference>
<dbReference type="GO" id="GO:0019323">
    <property type="term" value="P:pentose catabolic process"/>
    <property type="evidence" value="ECO:0007669"/>
    <property type="project" value="TreeGrafter"/>
</dbReference>
<evidence type="ECO:0000313" key="4">
    <source>
        <dbReference type="EMBL" id="CAA9587782.1"/>
    </source>
</evidence>
<organism evidence="4">
    <name type="scientific">uncultured Truepera sp</name>
    <dbReference type="NCBI Taxonomy" id="543023"/>
    <lineage>
        <taxon>Bacteria</taxon>
        <taxon>Thermotogati</taxon>
        <taxon>Deinococcota</taxon>
        <taxon>Deinococci</taxon>
        <taxon>Trueperales</taxon>
        <taxon>Trueperaceae</taxon>
        <taxon>Truepera</taxon>
        <taxon>environmental samples</taxon>
    </lineage>
</organism>
<feature type="domain" description="Class II aldolase/adducin N-terminal" evidence="3">
    <location>
        <begin position="5"/>
        <end position="215"/>
    </location>
</feature>
<gene>
    <name evidence="4" type="ORF">AVDCRST_MAG86-3910</name>
</gene>
<dbReference type="InterPro" id="IPR050197">
    <property type="entry name" value="Aldolase_class_II_sugar_metab"/>
</dbReference>
<dbReference type="SUPFAM" id="SSF53639">
    <property type="entry name" value="AraD/HMP-PK domain-like"/>
    <property type="match status" value="1"/>
</dbReference>
<dbReference type="GO" id="GO:0046872">
    <property type="term" value="F:metal ion binding"/>
    <property type="evidence" value="ECO:0007669"/>
    <property type="project" value="UniProtKB-KW"/>
</dbReference>
<dbReference type="PANTHER" id="PTHR22789:SF0">
    <property type="entry name" value="3-OXO-TETRONATE 4-PHOSPHATE DECARBOXYLASE-RELATED"/>
    <property type="match status" value="1"/>
</dbReference>
<dbReference type="Gene3D" id="3.40.225.10">
    <property type="entry name" value="Class II aldolase/adducin N-terminal domain"/>
    <property type="match status" value="1"/>
</dbReference>
<keyword evidence="1" id="KW-0479">Metal-binding</keyword>
<reference evidence="4" key="1">
    <citation type="submission" date="2020-02" db="EMBL/GenBank/DDBJ databases">
        <authorList>
            <person name="Meier V. D."/>
        </authorList>
    </citation>
    <scope>NUCLEOTIDE SEQUENCE</scope>
    <source>
        <strain evidence="4">AVDCRST_MAG86</strain>
    </source>
</reference>
<sequence>MAQTQELVGLARELGNPARELAILGEGNVSARAEDGTFWVKASGTSLGTLSEADLSCVRLDAVLRLLERDSLSEAEVEAELAAVLTDPAHKKPSVETFLHALCLAHGGARWVGHTHAVAVNQILCSQLGAEPFRRHIFPDAVVVCGRAPAVVPYTDPGFALAKAVRAELKRYGDTYGVPPKLLLMENHGPVALGESAREVLNITLMADKWARTLLGTYALGGPRFLPESEVARIDSRLDEDYRRRRLVER</sequence>
<evidence type="ECO:0000256" key="2">
    <source>
        <dbReference type="ARBA" id="ARBA00023239"/>
    </source>
</evidence>